<evidence type="ECO:0000313" key="2">
    <source>
        <dbReference type="Proteomes" id="UP001060336"/>
    </source>
</evidence>
<dbReference type="EMBL" id="CP102480">
    <property type="protein sequence ID" value="UUX49341.1"/>
    <property type="molecule type" value="Genomic_DNA"/>
</dbReference>
<keyword evidence="2" id="KW-1185">Reference proteome</keyword>
<sequence>MRLDDIVSVTCTDTDKTEQGKVVRLGRDRADIMVGPAVISFHMKKPGIYVGNLHGLEFVMKTG</sequence>
<gene>
    <name evidence="1" type="ORF">NUH88_18315</name>
</gene>
<reference evidence="1" key="1">
    <citation type="submission" date="2022-08" db="EMBL/GenBank/DDBJ databases">
        <title>Nisaea acidiphila sp. nov., isolated from a marine algal debris and emended description of the genus Nisaea Urios et al. 2008.</title>
        <authorList>
            <person name="Kwon K."/>
        </authorList>
    </citation>
    <scope>NUCLEOTIDE SEQUENCE</scope>
    <source>
        <strain evidence="1">MEBiC11861</strain>
    </source>
</reference>
<dbReference type="KEGG" id="naci:NUH88_18315"/>
<dbReference type="Proteomes" id="UP001060336">
    <property type="component" value="Chromosome"/>
</dbReference>
<proteinExistence type="predicted"/>
<dbReference type="RefSeq" id="WP_257767923.1">
    <property type="nucleotide sequence ID" value="NZ_CP102480.1"/>
</dbReference>
<organism evidence="1 2">
    <name type="scientific">Nisaea acidiphila</name>
    <dbReference type="NCBI Taxonomy" id="1862145"/>
    <lineage>
        <taxon>Bacteria</taxon>
        <taxon>Pseudomonadati</taxon>
        <taxon>Pseudomonadota</taxon>
        <taxon>Alphaproteobacteria</taxon>
        <taxon>Rhodospirillales</taxon>
        <taxon>Thalassobaculaceae</taxon>
        <taxon>Nisaea</taxon>
    </lineage>
</organism>
<protein>
    <submittedName>
        <fullName evidence="1">Uncharacterized protein</fullName>
    </submittedName>
</protein>
<dbReference type="AlphaFoldDB" id="A0A9J7AVA2"/>
<accession>A0A9J7AVA2</accession>
<name>A0A9J7AVA2_9PROT</name>
<evidence type="ECO:0000313" key="1">
    <source>
        <dbReference type="EMBL" id="UUX49341.1"/>
    </source>
</evidence>